<comment type="caution">
    <text evidence="1">The sequence shown here is derived from an EMBL/GenBank/DDBJ whole genome shotgun (WGS) entry which is preliminary data.</text>
</comment>
<gene>
    <name evidence="2" type="ORF">EYR41_008661</name>
    <name evidence="1" type="ORF">TWF102_010312</name>
</gene>
<dbReference type="Proteomes" id="UP000475325">
    <property type="component" value="Unassembled WGS sequence"/>
</dbReference>
<accession>A0A7C8N7Y5</accession>
<evidence type="ECO:0000313" key="3">
    <source>
        <dbReference type="Proteomes" id="UP000297595"/>
    </source>
</evidence>
<reference evidence="1 4" key="2">
    <citation type="submission" date="2019-06" db="EMBL/GenBank/DDBJ databases">
        <authorList>
            <person name="Palmer J.M."/>
        </authorList>
    </citation>
    <scope>NUCLEOTIDE SEQUENCE [LARGE SCALE GENOMIC DNA]</scope>
    <source>
        <strain evidence="1 4">TWF102</strain>
    </source>
</reference>
<proteinExistence type="predicted"/>
<organism evidence="1 4">
    <name type="scientific">Orbilia oligospora</name>
    <name type="common">Nematode-trapping fungus</name>
    <name type="synonym">Arthrobotrys oligospora</name>
    <dbReference type="NCBI Taxonomy" id="2813651"/>
    <lineage>
        <taxon>Eukaryota</taxon>
        <taxon>Fungi</taxon>
        <taxon>Dikarya</taxon>
        <taxon>Ascomycota</taxon>
        <taxon>Pezizomycotina</taxon>
        <taxon>Orbiliomycetes</taxon>
        <taxon>Orbiliales</taxon>
        <taxon>Orbiliaceae</taxon>
        <taxon>Orbilia</taxon>
    </lineage>
</organism>
<sequence length="88" mass="9929">MTYCGREGMTRSNSYPCFLLVVGLTKLDGVPTGVRRSNHTVLLFLCDRVLRLACDDGMNQYLSVSHSFPGSSREFNLFKISLDYSGWK</sequence>
<dbReference type="EMBL" id="WIQW01000073">
    <property type="protein sequence ID" value="KAF3088148.1"/>
    <property type="molecule type" value="Genomic_DNA"/>
</dbReference>
<dbReference type="AlphaFoldDB" id="A0A7C8N7Y5"/>
<dbReference type="EMBL" id="SOZJ01000005">
    <property type="protein sequence ID" value="TGJ67081.1"/>
    <property type="molecule type" value="Genomic_DNA"/>
</dbReference>
<dbReference type="Proteomes" id="UP000297595">
    <property type="component" value="Unassembled WGS sequence"/>
</dbReference>
<protein>
    <submittedName>
        <fullName evidence="1">Uncharacterized protein</fullName>
    </submittedName>
</protein>
<reference evidence="2 3" key="1">
    <citation type="submission" date="2019-03" db="EMBL/GenBank/DDBJ databases">
        <title>Nematode-trapping fungi genome.</title>
        <authorList>
            <person name="Vidal-Diez De Ulzurrun G."/>
        </authorList>
    </citation>
    <scope>NUCLEOTIDE SEQUENCE [LARGE SCALE GENOMIC DNA]</scope>
    <source>
        <strain evidence="2 3">TWF154</strain>
    </source>
</reference>
<evidence type="ECO:0000313" key="2">
    <source>
        <dbReference type="EMBL" id="TGJ67081.1"/>
    </source>
</evidence>
<evidence type="ECO:0000313" key="1">
    <source>
        <dbReference type="EMBL" id="KAF3088148.1"/>
    </source>
</evidence>
<name>A0A7C8N7Y5_ORBOL</name>
<evidence type="ECO:0000313" key="4">
    <source>
        <dbReference type="Proteomes" id="UP000475325"/>
    </source>
</evidence>